<dbReference type="PANTHER" id="PTHR10681:SF171">
    <property type="entry name" value="PEROXIREDOXIN 4"/>
    <property type="match status" value="1"/>
</dbReference>
<dbReference type="InterPro" id="IPR013766">
    <property type="entry name" value="Thioredoxin_domain"/>
</dbReference>
<dbReference type="InterPro" id="IPR019479">
    <property type="entry name" value="Peroxiredoxin_C"/>
</dbReference>
<keyword evidence="4 8" id="KW-0560">Oxidoreductase</keyword>
<dbReference type="GO" id="GO:0005829">
    <property type="term" value="C:cytosol"/>
    <property type="evidence" value="ECO:0007669"/>
    <property type="project" value="TreeGrafter"/>
</dbReference>
<feature type="domain" description="Thioredoxin" evidence="7">
    <location>
        <begin position="33"/>
        <end position="187"/>
    </location>
</feature>
<dbReference type="Pfam" id="PF00578">
    <property type="entry name" value="AhpC-TSA"/>
    <property type="match status" value="1"/>
</dbReference>
<dbReference type="Gene3D" id="3.40.30.10">
    <property type="entry name" value="Glutaredoxin"/>
    <property type="match status" value="1"/>
</dbReference>
<proteinExistence type="inferred from homology"/>
<dbReference type="InterPro" id="IPR022915">
    <property type="entry name" value="Peroxiredoxin_TDXH"/>
</dbReference>
<name>A0A644STT9_9ZZZZ</name>
<dbReference type="PIRSF" id="PIRSF000239">
    <property type="entry name" value="AHPC"/>
    <property type="match status" value="1"/>
</dbReference>
<dbReference type="Gene3D" id="3.30.1020.10">
    <property type="entry name" value="Antioxidant, Horf6, Chain A, domain2"/>
    <property type="match status" value="1"/>
</dbReference>
<dbReference type="Pfam" id="PF10417">
    <property type="entry name" value="1-cysPrx_C"/>
    <property type="match status" value="1"/>
</dbReference>
<dbReference type="SUPFAM" id="SSF52833">
    <property type="entry name" value="Thioredoxin-like"/>
    <property type="match status" value="1"/>
</dbReference>
<dbReference type="InterPro" id="IPR024706">
    <property type="entry name" value="Peroxiredoxin_AhpC-typ"/>
</dbReference>
<reference evidence="8" key="1">
    <citation type="submission" date="2019-08" db="EMBL/GenBank/DDBJ databases">
        <authorList>
            <person name="Kucharzyk K."/>
            <person name="Murdoch R.W."/>
            <person name="Higgins S."/>
            <person name="Loffler F."/>
        </authorList>
    </citation>
    <scope>NUCLEOTIDE SEQUENCE</scope>
</reference>
<evidence type="ECO:0000256" key="1">
    <source>
        <dbReference type="ARBA" id="ARBA00022490"/>
    </source>
</evidence>
<comment type="similarity">
    <text evidence="6">Belongs to the peroxiredoxin family. Prx6 subfamily.</text>
</comment>
<dbReference type="PANTHER" id="PTHR10681">
    <property type="entry name" value="THIOREDOXIN PEROXIDASE"/>
    <property type="match status" value="1"/>
</dbReference>
<keyword evidence="1" id="KW-0963">Cytoplasm</keyword>
<dbReference type="GO" id="GO:0033554">
    <property type="term" value="P:cellular response to stress"/>
    <property type="evidence" value="ECO:0007669"/>
    <property type="project" value="TreeGrafter"/>
</dbReference>
<dbReference type="InterPro" id="IPR000866">
    <property type="entry name" value="AhpC/TSA"/>
</dbReference>
<evidence type="ECO:0000256" key="2">
    <source>
        <dbReference type="ARBA" id="ARBA00022559"/>
    </source>
</evidence>
<evidence type="ECO:0000256" key="3">
    <source>
        <dbReference type="ARBA" id="ARBA00022862"/>
    </source>
</evidence>
<dbReference type="InterPro" id="IPR045020">
    <property type="entry name" value="PRX_1cys"/>
</dbReference>
<dbReference type="GO" id="GO:0008379">
    <property type="term" value="F:thioredoxin peroxidase activity"/>
    <property type="evidence" value="ECO:0007669"/>
    <property type="project" value="TreeGrafter"/>
</dbReference>
<dbReference type="NCBIfam" id="NF009668">
    <property type="entry name" value="PRK13189.1"/>
    <property type="match status" value="1"/>
</dbReference>
<keyword evidence="5" id="KW-0676">Redox-active center</keyword>
<evidence type="ECO:0000313" key="8">
    <source>
        <dbReference type="EMBL" id="MPL58100.1"/>
    </source>
</evidence>
<keyword evidence="3" id="KW-0049">Antioxidant</keyword>
<dbReference type="GO" id="GO:0045454">
    <property type="term" value="P:cell redox homeostasis"/>
    <property type="evidence" value="ECO:0007669"/>
    <property type="project" value="TreeGrafter"/>
</dbReference>
<evidence type="ECO:0000256" key="5">
    <source>
        <dbReference type="ARBA" id="ARBA00023284"/>
    </source>
</evidence>
<dbReference type="FunFam" id="3.30.1020.10:FF:000002">
    <property type="entry name" value="Peroxiredoxin"/>
    <property type="match status" value="1"/>
</dbReference>
<dbReference type="GO" id="GO:0042744">
    <property type="term" value="P:hydrogen peroxide catabolic process"/>
    <property type="evidence" value="ECO:0007669"/>
    <property type="project" value="TreeGrafter"/>
</dbReference>
<keyword evidence="2 8" id="KW-0575">Peroxidase</keyword>
<dbReference type="CDD" id="cd03016">
    <property type="entry name" value="PRX_1cys"/>
    <property type="match status" value="1"/>
</dbReference>
<evidence type="ECO:0000259" key="7">
    <source>
        <dbReference type="PROSITE" id="PS51352"/>
    </source>
</evidence>
<dbReference type="InterPro" id="IPR036249">
    <property type="entry name" value="Thioredoxin-like_sf"/>
</dbReference>
<comment type="caution">
    <text evidence="8">The sequence shown here is derived from an EMBL/GenBank/DDBJ whole genome shotgun (WGS) entry which is preliminary data.</text>
</comment>
<organism evidence="8">
    <name type="scientific">bioreactor metagenome</name>
    <dbReference type="NCBI Taxonomy" id="1076179"/>
    <lineage>
        <taxon>unclassified sequences</taxon>
        <taxon>metagenomes</taxon>
        <taxon>ecological metagenomes</taxon>
    </lineage>
</organism>
<dbReference type="PROSITE" id="PS51352">
    <property type="entry name" value="THIOREDOXIN_2"/>
    <property type="match status" value="1"/>
</dbReference>
<evidence type="ECO:0000256" key="6">
    <source>
        <dbReference type="ARBA" id="ARBA00025719"/>
    </source>
</evidence>
<dbReference type="InterPro" id="IPR050217">
    <property type="entry name" value="Peroxiredoxin"/>
</dbReference>
<dbReference type="EMBL" id="VSSQ01000006">
    <property type="protein sequence ID" value="MPL58100.1"/>
    <property type="molecule type" value="Genomic_DNA"/>
</dbReference>
<sequence length="244" mass="27964">MLLYSNILTIIKILFKNFNKKVIKMNIEENSLPLLGDDFPKLNVQTTHGMMKLPDAFEGKWFILFSHPSDFTPVCTTEFVSFQKNYGEFKKLNCELIGLSVDQVFSHIKWVEWIKDNLDVEIEFPIIADTGVVASSLGIIHPGKGTTTVRSVFVVDNNGKIRTILHYPQEMGRNIKEILRIVKGLQTGDKNKVAMPANWPENEIVSDEVIIPPIPTMDAIKKRNKQRENGEISGYDWWFCHKKL</sequence>
<dbReference type="EC" id="1.11.1.15" evidence="8"/>
<accession>A0A644STT9</accession>
<protein>
    <submittedName>
        <fullName evidence="8">Peroxiredoxin</fullName>
        <ecNumber evidence="8">1.11.1.15</ecNumber>
    </submittedName>
</protein>
<evidence type="ECO:0000256" key="4">
    <source>
        <dbReference type="ARBA" id="ARBA00023002"/>
    </source>
</evidence>
<dbReference type="AlphaFoldDB" id="A0A644STT9"/>
<dbReference type="HAMAP" id="MF_00401">
    <property type="entry name" value="Peroxiredoxin"/>
    <property type="match status" value="1"/>
</dbReference>
<gene>
    <name evidence="8" type="ORF">SDC9_03631</name>
</gene>
<dbReference type="GO" id="GO:0006979">
    <property type="term" value="P:response to oxidative stress"/>
    <property type="evidence" value="ECO:0007669"/>
    <property type="project" value="TreeGrafter"/>
</dbReference>
<dbReference type="FunFam" id="3.40.30.10:FF:000011">
    <property type="entry name" value="Peroxiredoxin PRX1"/>
    <property type="match status" value="1"/>
</dbReference>